<dbReference type="InterPro" id="IPR008042">
    <property type="entry name" value="Retrotrans_Pao"/>
</dbReference>
<dbReference type="Pfam" id="PF03564">
    <property type="entry name" value="DUF1759"/>
    <property type="match status" value="1"/>
</dbReference>
<dbReference type="Gene3D" id="3.10.10.10">
    <property type="entry name" value="HIV Type 1 Reverse Transcriptase, subunit A, domain 1"/>
    <property type="match status" value="1"/>
</dbReference>
<name>A0ABM3K902_BACDO</name>
<evidence type="ECO:0000313" key="3">
    <source>
        <dbReference type="Proteomes" id="UP001652620"/>
    </source>
</evidence>
<dbReference type="Pfam" id="PF18701">
    <property type="entry name" value="DUF5641"/>
    <property type="match status" value="1"/>
</dbReference>
<evidence type="ECO:0000256" key="1">
    <source>
        <dbReference type="SAM" id="MobiDB-lite"/>
    </source>
</evidence>
<dbReference type="InterPro" id="IPR001584">
    <property type="entry name" value="Integrase_cat-core"/>
</dbReference>
<dbReference type="Gene3D" id="3.30.70.270">
    <property type="match status" value="1"/>
</dbReference>
<dbReference type="Pfam" id="PF00078">
    <property type="entry name" value="RVT_1"/>
    <property type="match status" value="1"/>
</dbReference>
<dbReference type="InterPro" id="IPR012337">
    <property type="entry name" value="RNaseH-like_sf"/>
</dbReference>
<dbReference type="InterPro" id="IPR000477">
    <property type="entry name" value="RT_dom"/>
</dbReference>
<keyword evidence="3" id="KW-1185">Reference proteome</keyword>
<dbReference type="RefSeq" id="XP_049317954.1">
    <property type="nucleotide sequence ID" value="XM_049461997.1"/>
</dbReference>
<dbReference type="Gene3D" id="3.30.420.10">
    <property type="entry name" value="Ribonuclease H-like superfamily/Ribonuclease H"/>
    <property type="match status" value="1"/>
</dbReference>
<accession>A0ABM3K902</accession>
<dbReference type="GeneID" id="125780200"/>
<dbReference type="CDD" id="cd01644">
    <property type="entry name" value="RT_pepA17"/>
    <property type="match status" value="1"/>
</dbReference>
<feature type="domain" description="Integrase catalytic" evidence="2">
    <location>
        <begin position="1576"/>
        <end position="1762"/>
    </location>
</feature>
<dbReference type="SUPFAM" id="SSF53098">
    <property type="entry name" value="Ribonuclease H-like"/>
    <property type="match status" value="1"/>
</dbReference>
<sequence>MSRANNIESPAAPANFVLGPNCAAAANLTTSTSFPIVSNLEDNSDRAANQRIPVTHAESSNAGVSNAAPPNGSRVYTVSPQQAHLQENEIISPVHSSNSFGSLGLRRRAELLQEQSEILRQREALLREQHSFLDRLDAMGFDDDLDERQYSIPRISTRLRDEALLPPQMLQLPPQFVAPFNITAPVLSGNITNSGSSLPNSIPTGILTGQQGETDIQIPVLQSLLNRIQSLEQQLRRNSTLNPETVLPQPGHTTFPTAGRVNSLSFGSSTSRRLTREQVASRNSLTKELPKYDGKPSEWPMFYAAYNQTTEVCGFSDEENLLRLRQALEGPALKAVKNLLLHSSCVNQVMATLQMRFGRPELIISVLQRQICELPPPSESHLESIVDFAVEVQNICTTMSVSGLTGHLNNPEFEQRLVSKLPGLLPAYWGMHKRSLTACNLQNFSDWLFQLAQGANCVIVPKDSIRERKRGALNHHFSSVRCIVCNGSCSEVFNCASFKVMPRNQRWQVVRKLKLCRRCLKTHSMNRCNWVKPCGVKGCTRSHHPLLHNSELVQTVATKASSNVKMLAREHSANINAHIATGESTLFRILPVVIHSGQESVSTYAFIDDGSSLTLIDEELLKQLNVRGTPQPLCIRWTGDTHRYENESVVADLTISALNGHRQFSLKGVRSVKKLQLPTQSLDANKLRLQFKHLKGLSLHSYSNATPQLLIGLNNAALGSPIKSIYGGENGPIAEKSKLGWTLKGSMQKAGADPIHHVYHICDCSAQAELLEITKAYICLDNLGVSTKPVALMSKEDEVALEQLQKFTVRTGSRFETSLLWKHPDIEIPDSLSMALFRANCLRKRMQRDHDLAETLHTKIRDYIQKGYIRRLGPLDSAVKKYWYLPIFAVTNPNKPGKVRLVWDAAAKVNGVSLNSMLLKGPDLTTPLHSVLFKFRQKRFAVTADIAEMFHQVRVRQEDQNFLRFLWYEPNANEPTTFAMTVMTFGATCSPSCAQYVKNRNAEDFQEKFPLASKCITENHYVDDMLVSVDTEEEAIKLAQDVRHVHALGGFHLRNFLSNSSRVLSALNENPLDELSLDLDRELPTEKVLGMWWITSSDHFAFRVSAKYRDSDIFLHQRRPTKREVLSLVMTIYDPLGLISFYVIYAKVILQEIWRAGCDWDVPIPDDQFAKWLRWLKLIPKVESLRIPRCYMRTVFGGVPQIELHTFVDASETSYAAVCYLRYSYGDMVSCTMIASKTRVAPLKLISIPRLELKAALLGARLAKHVIESHSIHIDKCVYWSDSRTVLAWLRSDHRRYKQFVAFRVSEILELTDVNQWHWVPTEENVSDEATKWNGDPDFSNDSRWFRGPLFLYLSPDKWVMSDELQCIATEELRPQFTGFHHPTSKQHQVVPEPLRFSTWNRLLRATAKTMYCVRVWLSIIRDNQPVGNGPTTEDFRKAECYLWRKAQDDNFGDSIASLEAGKPVDKSSNILKLSPYLDDHGVLRINGRVKITGRPDQVLLPSNHHVTYLIINHFHVKYHHGNLETVVNEIRQFYWIIKLRTVANKIRRLCQYCKNRTSQPRPPMMAFLPAFRTSAFIRPFSYVGVDYFGPLLVTVKRSTEKRYGVLFTCLTTRAVHLEIAYSLSTDSCILAVRNFMARRGSPVEIWSDNGTNFKGAEKELKLAFDLVDKNLITRTFTSAATNWRFIPPASPHMGGAWERLVRSVKQVLKQILTTSRPSDELLRAVLMEAEMTVNSRPLTYIPIDHEEEEALTPNHFLLGSSSGVKPIAEPVTENILLRRNWQTSQQLASAFWRRWIVEYLPTITKRSKWFTDVKPIEVGDIAYIVDPSNPRNCWPKGKVIQVRKSEDGKVRSATLKTACGIFERPAAKIAVLDVINSVHPDQQDIPGGSVTNDLAA</sequence>
<dbReference type="InterPro" id="IPR043502">
    <property type="entry name" value="DNA/RNA_pol_sf"/>
</dbReference>
<dbReference type="SUPFAM" id="SSF56672">
    <property type="entry name" value="DNA/RNA polymerases"/>
    <property type="match status" value="1"/>
</dbReference>
<dbReference type="InterPro" id="IPR043128">
    <property type="entry name" value="Rev_trsase/Diguanyl_cyclase"/>
</dbReference>
<feature type="compositionally biased region" description="Polar residues" evidence="1">
    <location>
        <begin position="251"/>
        <end position="280"/>
    </location>
</feature>
<dbReference type="InterPro" id="IPR040676">
    <property type="entry name" value="DUF5641"/>
</dbReference>
<gene>
    <name evidence="4" type="primary">LOC125780200</name>
</gene>
<reference evidence="4" key="1">
    <citation type="submission" date="2025-08" db="UniProtKB">
        <authorList>
            <consortium name="RefSeq"/>
        </authorList>
    </citation>
    <scope>IDENTIFICATION</scope>
    <source>
        <tissue evidence="4">Adult</tissue>
    </source>
</reference>
<protein>
    <submittedName>
        <fullName evidence="4">Uncharacterized protein LOC125780200</fullName>
    </submittedName>
</protein>
<dbReference type="Proteomes" id="UP001652620">
    <property type="component" value="Unplaced"/>
</dbReference>
<dbReference type="PROSITE" id="PS50994">
    <property type="entry name" value="INTEGRASE"/>
    <property type="match status" value="1"/>
</dbReference>
<dbReference type="InterPro" id="IPR036397">
    <property type="entry name" value="RNaseH_sf"/>
</dbReference>
<proteinExistence type="predicted"/>
<dbReference type="PANTHER" id="PTHR47331:SF1">
    <property type="entry name" value="GAG-LIKE PROTEIN"/>
    <property type="match status" value="1"/>
</dbReference>
<feature type="region of interest" description="Disordered" evidence="1">
    <location>
        <begin position="242"/>
        <end position="280"/>
    </location>
</feature>
<evidence type="ECO:0000259" key="2">
    <source>
        <dbReference type="PROSITE" id="PS50994"/>
    </source>
</evidence>
<organism evidence="3 4">
    <name type="scientific">Bactrocera dorsalis</name>
    <name type="common">Oriental fruit fly</name>
    <name type="synonym">Dacus dorsalis</name>
    <dbReference type="NCBI Taxonomy" id="27457"/>
    <lineage>
        <taxon>Eukaryota</taxon>
        <taxon>Metazoa</taxon>
        <taxon>Ecdysozoa</taxon>
        <taxon>Arthropoda</taxon>
        <taxon>Hexapoda</taxon>
        <taxon>Insecta</taxon>
        <taxon>Pterygota</taxon>
        <taxon>Neoptera</taxon>
        <taxon>Endopterygota</taxon>
        <taxon>Diptera</taxon>
        <taxon>Brachycera</taxon>
        <taxon>Muscomorpha</taxon>
        <taxon>Tephritoidea</taxon>
        <taxon>Tephritidae</taxon>
        <taxon>Bactrocera</taxon>
        <taxon>Bactrocera</taxon>
    </lineage>
</organism>
<evidence type="ECO:0000313" key="4">
    <source>
        <dbReference type="RefSeq" id="XP_049317954.1"/>
    </source>
</evidence>
<dbReference type="InterPro" id="IPR005312">
    <property type="entry name" value="DUF1759"/>
</dbReference>
<dbReference type="PANTHER" id="PTHR47331">
    <property type="entry name" value="PHD-TYPE DOMAIN-CONTAINING PROTEIN"/>
    <property type="match status" value="1"/>
</dbReference>
<feature type="region of interest" description="Disordered" evidence="1">
    <location>
        <begin position="54"/>
        <end position="76"/>
    </location>
</feature>
<dbReference type="Pfam" id="PF05380">
    <property type="entry name" value="Peptidase_A17"/>
    <property type="match status" value="1"/>
</dbReference>